<organism evidence="1 2">
    <name type="scientific">Vitrella brassicaformis (strain CCMP3155)</name>
    <dbReference type="NCBI Taxonomy" id="1169540"/>
    <lineage>
        <taxon>Eukaryota</taxon>
        <taxon>Sar</taxon>
        <taxon>Alveolata</taxon>
        <taxon>Colpodellida</taxon>
        <taxon>Vitrellaceae</taxon>
        <taxon>Vitrella</taxon>
    </lineage>
</organism>
<name>A0A0G4EQ43_VITBC</name>
<dbReference type="InParanoid" id="A0A0G4EQ43"/>
<keyword evidence="2" id="KW-1185">Reference proteome</keyword>
<protein>
    <submittedName>
        <fullName evidence="1">Uncharacterized protein</fullName>
    </submittedName>
</protein>
<accession>A0A0G4EQ43</accession>
<dbReference type="VEuPathDB" id="CryptoDB:Vbra_12617"/>
<dbReference type="AlphaFoldDB" id="A0A0G4EQ43"/>
<reference evidence="1 2" key="1">
    <citation type="submission" date="2014-11" db="EMBL/GenBank/DDBJ databases">
        <authorList>
            <person name="Zhu J."/>
            <person name="Qi W."/>
            <person name="Song R."/>
        </authorList>
    </citation>
    <scope>NUCLEOTIDE SEQUENCE [LARGE SCALE GENOMIC DNA]</scope>
</reference>
<evidence type="ECO:0000313" key="2">
    <source>
        <dbReference type="Proteomes" id="UP000041254"/>
    </source>
</evidence>
<gene>
    <name evidence="1" type="ORF">Vbra_12617</name>
</gene>
<evidence type="ECO:0000313" key="1">
    <source>
        <dbReference type="EMBL" id="CEL99549.1"/>
    </source>
</evidence>
<dbReference type="EMBL" id="CDMY01000283">
    <property type="protein sequence ID" value="CEL99549.1"/>
    <property type="molecule type" value="Genomic_DNA"/>
</dbReference>
<sequence length="385" mass="43852">MRSYKFSDLLTDGNTYRWKQGTGPPEETFTAEEMQKIVVCKAIFARCHSTGHVRAVGEQQGWPSDPTQKVPFQPNKLTHALLNADRFIDLHELTPHSFISQINQWDSQGSLQKNEVVDCNTGRRVFHPSDTSQYPIDFKTAGGQCVTAWGQFDAVCLFPLFHHYRLYPWRKSQGERDRQMNCEATFMRDRGLVGGLYVSFRRGLAMQEQSALPSWADQQFFAMAQVNPDGTSAAAPPAAAEGAKEDGPFVRQWKRRAQKFALCWLLLNLCEDMQSYMPMMEQLFTDVFHRISRTTGLANNVEDWPSHTDELTQGISSATMTKCFHDAVTRHSDTTGLWEEFRSRKPQGGGHEPGFYWWAKDKGEGEGVMPPETYQFEPASTPEWT</sequence>
<proteinExistence type="predicted"/>
<dbReference type="Proteomes" id="UP000041254">
    <property type="component" value="Unassembled WGS sequence"/>
</dbReference>